<evidence type="ECO:0000313" key="2">
    <source>
        <dbReference type="Proteomes" id="UP000095085"/>
    </source>
</evidence>
<dbReference type="OrthoDB" id="4081443at2759"/>
<gene>
    <name evidence="1" type="ORF">HYPBUDRAFT_112579</name>
</gene>
<dbReference type="STRING" id="984485.A0A1E4RFG9"/>
<evidence type="ECO:0008006" key="3">
    <source>
        <dbReference type="Google" id="ProtNLM"/>
    </source>
</evidence>
<name>A0A1E4RFG9_9ASCO</name>
<accession>A0A1E4RFG9</accession>
<proteinExistence type="predicted"/>
<dbReference type="AlphaFoldDB" id="A0A1E4RFG9"/>
<dbReference type="GeneID" id="30993462"/>
<sequence length="630" mass="72495">MFRIISSNAQLTFRPVLLLKVRSNKGTLSLPSTSNALQANNNVGGMPGYPAAAPMFTRSNSASTTANNAGGMGYTNVYTPRLDEHLMYDSPSSNADAGYKLKKFQDNLRRANEFRNRKDNNPLAKFIPIMTQLIDSLEDSTLRKSFSSMDLFRYSQILSFSIFHNRTSRLSGTKNRDSDQYNSENLNDEVLLKAGVLKFADYILNGEFNSILQARTLQFAFYALSQLRVYPEMTNLWEQGALDKNVGNLYLEPRILAIILPVAYDSGRFTYEEVLEIYSQCANSRRYVGHELLSSIGKIAITAGDYSKGLDALEALLKLYEQKNNDTVKILGALSDLHLCFIGSCKDIKIAKHFFDKVVSHDLPYRVRLKVPHVESLLKNCYDLSEPIDNILYFWSSTIAHYNTEKNSHVLNSRYSILNNTLFTIFFKTYPTLNAESFEKLKYIISIYADIKPVDEFFLNTIISNYSWGEKIVLEQLIQNYSIYNVERTPVSYRISLKKTGEINDYTEEEILHKWNQSLAHLDQSGFTYIPIADWAALRDATILSQYSNDRKDFYLNVLNAYKDYIQDSRTLTRFLTHWSKKIEHFDSIKRLSIEENPHFNSNVQITVPQFVNLRRNIDFKKDSRPFMDI</sequence>
<organism evidence="1 2">
    <name type="scientific">Hyphopichia burtonii NRRL Y-1933</name>
    <dbReference type="NCBI Taxonomy" id="984485"/>
    <lineage>
        <taxon>Eukaryota</taxon>
        <taxon>Fungi</taxon>
        <taxon>Dikarya</taxon>
        <taxon>Ascomycota</taxon>
        <taxon>Saccharomycotina</taxon>
        <taxon>Pichiomycetes</taxon>
        <taxon>Debaryomycetaceae</taxon>
        <taxon>Hyphopichia</taxon>
    </lineage>
</organism>
<keyword evidence="2" id="KW-1185">Reference proteome</keyword>
<dbReference type="RefSeq" id="XP_020075081.1">
    <property type="nucleotide sequence ID" value="XM_020218912.1"/>
</dbReference>
<protein>
    <recommendedName>
        <fullName evidence="3">Protein RMD9, mitochondrial</fullName>
    </recommendedName>
</protein>
<dbReference type="Proteomes" id="UP000095085">
    <property type="component" value="Unassembled WGS sequence"/>
</dbReference>
<dbReference type="EMBL" id="KV454543">
    <property type="protein sequence ID" value="ODV66014.1"/>
    <property type="molecule type" value="Genomic_DNA"/>
</dbReference>
<evidence type="ECO:0000313" key="1">
    <source>
        <dbReference type="EMBL" id="ODV66014.1"/>
    </source>
</evidence>
<reference evidence="2" key="1">
    <citation type="submission" date="2016-05" db="EMBL/GenBank/DDBJ databases">
        <title>Comparative genomics of biotechnologically important yeasts.</title>
        <authorList>
            <consortium name="DOE Joint Genome Institute"/>
            <person name="Riley R."/>
            <person name="Haridas S."/>
            <person name="Wolfe K.H."/>
            <person name="Lopes M.R."/>
            <person name="Hittinger C.T."/>
            <person name="Goker M."/>
            <person name="Salamov A."/>
            <person name="Wisecaver J."/>
            <person name="Long T.M."/>
            <person name="Aerts A.L."/>
            <person name="Barry K."/>
            <person name="Choi C."/>
            <person name="Clum A."/>
            <person name="Coughlan A.Y."/>
            <person name="Deshpande S."/>
            <person name="Douglass A.P."/>
            <person name="Hanson S.J."/>
            <person name="Klenk H.-P."/>
            <person name="Labutti K."/>
            <person name="Lapidus A."/>
            <person name="Lindquist E."/>
            <person name="Lipzen A."/>
            <person name="Meier-Kolthoff J.P."/>
            <person name="Ohm R.A."/>
            <person name="Otillar R.P."/>
            <person name="Pangilinan J."/>
            <person name="Peng Y."/>
            <person name="Rokas A."/>
            <person name="Rosa C.A."/>
            <person name="Scheuner C."/>
            <person name="Sibirny A.A."/>
            <person name="Slot J.C."/>
            <person name="Stielow J.B."/>
            <person name="Sun H."/>
            <person name="Kurtzman C.P."/>
            <person name="Blackwell M."/>
            <person name="Grigoriev I.V."/>
            <person name="Jeffries T.W."/>
        </authorList>
    </citation>
    <scope>NUCLEOTIDE SEQUENCE [LARGE SCALE GENOMIC DNA]</scope>
    <source>
        <strain evidence="2">NRRL Y-1933</strain>
    </source>
</reference>